<name>A0A1M5M9C6_STRHI</name>
<reference evidence="2 3" key="1">
    <citation type="submission" date="2016-11" db="EMBL/GenBank/DDBJ databases">
        <authorList>
            <person name="Jaros S."/>
            <person name="Januszkiewicz K."/>
            <person name="Wedrychowicz H."/>
        </authorList>
    </citation>
    <scope>NUCLEOTIDE SEQUENCE [LARGE SCALE GENOMIC DNA]</scope>
    <source>
        <strain evidence="2 3">DSM 44523</strain>
    </source>
</reference>
<keyword evidence="1" id="KW-1133">Transmembrane helix</keyword>
<sequence length="93" mass="9934">MSRHALPGQLPPNPDPITPEWAKPIIDIVAMAKGFAGWSVVGCFFTALAVWCAGRWFDHHRLARIGVIGMVVACAGGLFYGMGYQLISSFAGG</sequence>
<evidence type="ECO:0000313" key="3">
    <source>
        <dbReference type="Proteomes" id="UP000184501"/>
    </source>
</evidence>
<feature type="transmembrane region" description="Helical" evidence="1">
    <location>
        <begin position="65"/>
        <end position="87"/>
    </location>
</feature>
<protein>
    <submittedName>
        <fullName evidence="2">Uncharacterized protein</fullName>
    </submittedName>
</protein>
<dbReference type="RefSeq" id="WP_073489057.1">
    <property type="nucleotide sequence ID" value="NZ_FQVN01000013.1"/>
</dbReference>
<feature type="transmembrane region" description="Helical" evidence="1">
    <location>
        <begin position="35"/>
        <end position="53"/>
    </location>
</feature>
<evidence type="ECO:0000256" key="1">
    <source>
        <dbReference type="SAM" id="Phobius"/>
    </source>
</evidence>
<dbReference type="OrthoDB" id="5194488at2"/>
<dbReference type="EMBL" id="FQVN01000013">
    <property type="protein sequence ID" value="SHG73549.1"/>
    <property type="molecule type" value="Genomic_DNA"/>
</dbReference>
<keyword evidence="1" id="KW-0472">Membrane</keyword>
<organism evidence="2 3">
    <name type="scientific">Streptoalloteichus hindustanus</name>
    <dbReference type="NCBI Taxonomy" id="2017"/>
    <lineage>
        <taxon>Bacteria</taxon>
        <taxon>Bacillati</taxon>
        <taxon>Actinomycetota</taxon>
        <taxon>Actinomycetes</taxon>
        <taxon>Pseudonocardiales</taxon>
        <taxon>Pseudonocardiaceae</taxon>
        <taxon>Streptoalloteichus</taxon>
    </lineage>
</organism>
<gene>
    <name evidence="2" type="ORF">SAMN05444320_11329</name>
</gene>
<dbReference type="AlphaFoldDB" id="A0A1M5M9C6"/>
<dbReference type="STRING" id="2017.SAMN05444320_11329"/>
<accession>A0A1M5M9C6</accession>
<proteinExistence type="predicted"/>
<keyword evidence="1" id="KW-0812">Transmembrane</keyword>
<dbReference type="Proteomes" id="UP000184501">
    <property type="component" value="Unassembled WGS sequence"/>
</dbReference>
<evidence type="ECO:0000313" key="2">
    <source>
        <dbReference type="EMBL" id="SHG73549.1"/>
    </source>
</evidence>
<keyword evidence="3" id="KW-1185">Reference proteome</keyword>